<accession>A0ABS7DT79</accession>
<feature type="transmembrane region" description="Helical" evidence="1">
    <location>
        <begin position="57"/>
        <end position="80"/>
    </location>
</feature>
<dbReference type="Proteomes" id="UP000719942">
    <property type="component" value="Unassembled WGS sequence"/>
</dbReference>
<feature type="transmembrane region" description="Helical" evidence="1">
    <location>
        <begin position="92"/>
        <end position="111"/>
    </location>
</feature>
<sequence length="368" mass="41199">MKTLLHFRRIWLFAFAPAALLLIFTAQNHPDFAEWYANTIYSVLSRGGNRVTSLIPFSLMEVLIVLLSAGAVFYMIFFIAKIIHNPGKRKRIFSLFVLNLLCTASVLYFLFAVSCGINYYRYPFAQTCGLDIRPSSKAELTALCTSLAARANELREGVKTDQDSVMRLSTENTLLTAKKAQAAFDSISVDYPLLRAGYGQPKPVHFSRVMSYLDITGIFFPFTFEANVNVDIPDYSIPSTMCHELSHLRGYMREDEANFIGYLVCEKSGDADFRYSGVMLAYIYASNALYSTDPDLAGQISGTLSDGVRRDLANNSAYWKQFEGPVATAADHVNDSYLKANKQQDGVKSYGRMVDLLLAEYRTKKGAE</sequence>
<keyword evidence="1" id="KW-0472">Membrane</keyword>
<dbReference type="EMBL" id="JAGFNZ010000006">
    <property type="protein sequence ID" value="MBW7573781.1"/>
    <property type="molecule type" value="Genomic_DNA"/>
</dbReference>
<evidence type="ECO:0000313" key="3">
    <source>
        <dbReference type="Proteomes" id="UP000719942"/>
    </source>
</evidence>
<keyword evidence="1" id="KW-0812">Transmembrane</keyword>
<proteinExistence type="predicted"/>
<dbReference type="InterPro" id="IPR024294">
    <property type="entry name" value="DUF3810"/>
</dbReference>
<organism evidence="2 3">
    <name type="scientific">Caproiciproducens faecalis</name>
    <dbReference type="NCBI Taxonomy" id="2820301"/>
    <lineage>
        <taxon>Bacteria</taxon>
        <taxon>Bacillati</taxon>
        <taxon>Bacillota</taxon>
        <taxon>Clostridia</taxon>
        <taxon>Eubacteriales</taxon>
        <taxon>Acutalibacteraceae</taxon>
        <taxon>Caproiciproducens</taxon>
    </lineage>
</organism>
<keyword evidence="1" id="KW-1133">Transmembrane helix</keyword>
<dbReference type="RefSeq" id="WP_219966193.1">
    <property type="nucleotide sequence ID" value="NZ_JAGFNZ010000006.1"/>
</dbReference>
<protein>
    <submittedName>
        <fullName evidence="2">DUF3810 domain-containing protein</fullName>
    </submittedName>
</protein>
<dbReference type="Pfam" id="PF12725">
    <property type="entry name" value="DUF3810"/>
    <property type="match status" value="1"/>
</dbReference>
<evidence type="ECO:0000256" key="1">
    <source>
        <dbReference type="SAM" id="Phobius"/>
    </source>
</evidence>
<keyword evidence="3" id="KW-1185">Reference proteome</keyword>
<reference evidence="2 3" key="1">
    <citation type="submission" date="2021-03" db="EMBL/GenBank/DDBJ databases">
        <title>Caproiciproducens sp. nov. isolated from feces of cow.</title>
        <authorList>
            <person name="Choi J.-Y."/>
        </authorList>
    </citation>
    <scope>NUCLEOTIDE SEQUENCE [LARGE SCALE GENOMIC DNA]</scope>
    <source>
        <strain evidence="2 3">AGMB10547</strain>
    </source>
</reference>
<gene>
    <name evidence="2" type="ORF">J5W02_13275</name>
</gene>
<name>A0ABS7DT79_9FIRM</name>
<evidence type="ECO:0000313" key="2">
    <source>
        <dbReference type="EMBL" id="MBW7573781.1"/>
    </source>
</evidence>
<comment type="caution">
    <text evidence="2">The sequence shown here is derived from an EMBL/GenBank/DDBJ whole genome shotgun (WGS) entry which is preliminary data.</text>
</comment>